<feature type="compositionally biased region" description="Basic and acidic residues" evidence="6">
    <location>
        <begin position="349"/>
        <end position="368"/>
    </location>
</feature>
<dbReference type="InterPro" id="IPR045086">
    <property type="entry name" value="OBG_GTPase"/>
</dbReference>
<dbReference type="InterPro" id="IPR006073">
    <property type="entry name" value="GTP-bd"/>
</dbReference>
<keyword evidence="5" id="KW-0378">Hydrolase</keyword>
<evidence type="ECO:0000313" key="9">
    <source>
        <dbReference type="EMBL" id="GAA3906135.1"/>
    </source>
</evidence>
<dbReference type="NCBIfam" id="NF008956">
    <property type="entry name" value="PRK12299.1"/>
    <property type="match status" value="1"/>
</dbReference>
<dbReference type="PROSITE" id="PS51710">
    <property type="entry name" value="G_OBG"/>
    <property type="match status" value="1"/>
</dbReference>
<dbReference type="Gene3D" id="2.70.210.12">
    <property type="entry name" value="GTP1/OBG domain"/>
    <property type="match status" value="1"/>
</dbReference>
<dbReference type="PROSITE" id="PS51883">
    <property type="entry name" value="OBG"/>
    <property type="match status" value="1"/>
</dbReference>
<sequence>MQFLDEASVIVEAGNGGNGCLSFRREKYVPKGGPDGGDGGHGGSVQLIGDDSLNTLIDFKYQRFYKAENGRPGQGRQMSGRAGDDLHVKVPVGTTVIDEDTLEVIADVTEAGQVVLVAQGGRRGLGNIHFKSSTNRAPRRTTPGTDGERRNLRFEMKVMADVGLLGLPNAGKSTLIRAVSAAKPKVANYPFTTLVPNLGVVKLGLHEHFVMADIPGLIEGASEGAGLGLRFLKHLTRTRLLLHVVDVAPFDETDPVESARAIARELEQFSPALAERPRWLVLNKFDLLAEDERDARAKEIVEALGWEGPVFCLSAISQDGTRPLVQAAYRWLDEQQRLEYEDETARAREQDMRRRMEEEAVARTEARLGRKRKPRDEDDDDDFDDDDYDVEVEYAP</sequence>
<comment type="subunit">
    <text evidence="5">Monomer.</text>
</comment>
<feature type="binding site" evidence="5">
    <location>
        <begin position="283"/>
        <end position="286"/>
    </location>
    <ligand>
        <name>GTP</name>
        <dbReference type="ChEBI" id="CHEBI:37565"/>
    </ligand>
</feature>
<comment type="caution">
    <text evidence="9">The sequence shown here is derived from an EMBL/GenBank/DDBJ whole genome shotgun (WGS) entry which is preliminary data.</text>
</comment>
<protein>
    <recommendedName>
        <fullName evidence="5">GTPase Obg</fullName>
        <ecNumber evidence="5">3.6.5.-</ecNumber>
    </recommendedName>
    <alternativeName>
        <fullName evidence="5">GTP-binding protein Obg</fullName>
    </alternativeName>
</protein>
<dbReference type="CDD" id="cd01898">
    <property type="entry name" value="Obg"/>
    <property type="match status" value="1"/>
</dbReference>
<name>A0ABP7LRW4_9GAMM</name>
<evidence type="ECO:0000256" key="6">
    <source>
        <dbReference type="SAM" id="MobiDB-lite"/>
    </source>
</evidence>
<dbReference type="EC" id="3.6.5.-" evidence="5"/>
<feature type="binding site" evidence="5">
    <location>
        <position position="193"/>
    </location>
    <ligand>
        <name>Mg(2+)</name>
        <dbReference type="ChEBI" id="CHEBI:18420"/>
    </ligand>
</feature>
<evidence type="ECO:0000259" key="7">
    <source>
        <dbReference type="PROSITE" id="PS51710"/>
    </source>
</evidence>
<feature type="binding site" evidence="5">
    <location>
        <begin position="213"/>
        <end position="216"/>
    </location>
    <ligand>
        <name>GTP</name>
        <dbReference type="ChEBI" id="CHEBI:37565"/>
    </ligand>
</feature>
<feature type="binding site" evidence="5">
    <location>
        <begin position="191"/>
        <end position="195"/>
    </location>
    <ligand>
        <name>GTP</name>
        <dbReference type="ChEBI" id="CHEBI:37565"/>
    </ligand>
</feature>
<dbReference type="Pfam" id="PF01926">
    <property type="entry name" value="MMR_HSR1"/>
    <property type="match status" value="1"/>
</dbReference>
<evidence type="ECO:0000259" key="8">
    <source>
        <dbReference type="PROSITE" id="PS51883"/>
    </source>
</evidence>
<evidence type="ECO:0000256" key="5">
    <source>
        <dbReference type="HAMAP-Rule" id="MF_01454"/>
    </source>
</evidence>
<feature type="domain" description="OBG-type G" evidence="7">
    <location>
        <begin position="160"/>
        <end position="333"/>
    </location>
</feature>
<dbReference type="InterPro" id="IPR027417">
    <property type="entry name" value="P-loop_NTPase"/>
</dbReference>
<dbReference type="Gene3D" id="3.40.50.300">
    <property type="entry name" value="P-loop containing nucleotide triphosphate hydrolases"/>
    <property type="match status" value="1"/>
</dbReference>
<keyword evidence="2 5" id="KW-0547">Nucleotide-binding</keyword>
<dbReference type="InterPro" id="IPR006169">
    <property type="entry name" value="GTP1_OBG_dom"/>
</dbReference>
<dbReference type="EMBL" id="BAAAZT010000070">
    <property type="protein sequence ID" value="GAA3906135.1"/>
    <property type="molecule type" value="Genomic_DNA"/>
</dbReference>
<comment type="subcellular location">
    <subcellularLocation>
        <location evidence="5">Cytoplasm</location>
    </subcellularLocation>
</comment>
<proteinExistence type="inferred from homology"/>
<keyword evidence="10" id="KW-1185">Reference proteome</keyword>
<dbReference type="PROSITE" id="PS00905">
    <property type="entry name" value="GTP1_OBG"/>
    <property type="match status" value="1"/>
</dbReference>
<dbReference type="Proteomes" id="UP001500133">
    <property type="component" value="Unassembled WGS sequence"/>
</dbReference>
<evidence type="ECO:0000256" key="3">
    <source>
        <dbReference type="ARBA" id="ARBA00022842"/>
    </source>
</evidence>
<evidence type="ECO:0000313" key="10">
    <source>
        <dbReference type="Proteomes" id="UP001500133"/>
    </source>
</evidence>
<feature type="compositionally biased region" description="Acidic residues" evidence="6">
    <location>
        <begin position="377"/>
        <end position="396"/>
    </location>
</feature>
<dbReference type="SUPFAM" id="SSF82051">
    <property type="entry name" value="Obg GTP-binding protein N-terminal domain"/>
    <property type="match status" value="1"/>
</dbReference>
<evidence type="ECO:0000256" key="2">
    <source>
        <dbReference type="ARBA" id="ARBA00022741"/>
    </source>
</evidence>
<keyword evidence="4 5" id="KW-0342">GTP-binding</keyword>
<dbReference type="NCBIfam" id="NF008955">
    <property type="entry name" value="PRK12297.1"/>
    <property type="match status" value="1"/>
</dbReference>
<dbReference type="NCBIfam" id="TIGR02729">
    <property type="entry name" value="Obg_CgtA"/>
    <property type="match status" value="1"/>
</dbReference>
<comment type="function">
    <text evidence="5">An essential GTPase which binds GTP, GDP and possibly (p)ppGpp with moderate affinity, with high nucleotide exchange rates and a fairly low GTP hydrolysis rate. Plays a role in control of the cell cycle, stress response, ribosome biogenesis and in those bacteria that undergo differentiation, in morphogenesis control.</text>
</comment>
<feature type="binding site" evidence="5">
    <location>
        <begin position="314"/>
        <end position="316"/>
    </location>
    <ligand>
        <name>GTP</name>
        <dbReference type="ChEBI" id="CHEBI:37565"/>
    </ligand>
</feature>
<dbReference type="InterPro" id="IPR006074">
    <property type="entry name" value="GTP1-OBG_CS"/>
</dbReference>
<keyword evidence="5" id="KW-0963">Cytoplasm</keyword>
<keyword evidence="3 5" id="KW-0460">Magnesium</keyword>
<dbReference type="InterPro" id="IPR014100">
    <property type="entry name" value="GTP-bd_Obg/CgtA"/>
</dbReference>
<dbReference type="RefSeq" id="WP_344704023.1">
    <property type="nucleotide sequence ID" value="NZ_BAAAZT010000070.1"/>
</dbReference>
<dbReference type="SUPFAM" id="SSF52540">
    <property type="entry name" value="P-loop containing nucleoside triphosphate hydrolases"/>
    <property type="match status" value="1"/>
</dbReference>
<feature type="binding site" evidence="5">
    <location>
        <position position="173"/>
    </location>
    <ligand>
        <name>Mg(2+)</name>
        <dbReference type="ChEBI" id="CHEBI:18420"/>
    </ligand>
</feature>
<dbReference type="HAMAP" id="MF_01454">
    <property type="entry name" value="GTPase_Obg"/>
    <property type="match status" value="1"/>
</dbReference>
<comment type="similarity">
    <text evidence="1 5">Belongs to the TRAFAC class OBG-HflX-like GTPase superfamily. OBG GTPase family.</text>
</comment>
<organism evidence="9 10">
    <name type="scientific">Halomonas cibimaris</name>
    <dbReference type="NCBI Taxonomy" id="657012"/>
    <lineage>
        <taxon>Bacteria</taxon>
        <taxon>Pseudomonadati</taxon>
        <taxon>Pseudomonadota</taxon>
        <taxon>Gammaproteobacteria</taxon>
        <taxon>Oceanospirillales</taxon>
        <taxon>Halomonadaceae</taxon>
        <taxon>Halomonas</taxon>
    </lineage>
</organism>
<feature type="region of interest" description="Disordered" evidence="6">
    <location>
        <begin position="349"/>
        <end position="396"/>
    </location>
</feature>
<feature type="domain" description="Obg" evidence="8">
    <location>
        <begin position="1"/>
        <end position="159"/>
    </location>
</feature>
<gene>
    <name evidence="9" type="primary">cgtA</name>
    <name evidence="5" type="synonym">obg</name>
    <name evidence="9" type="ORF">GCM10022228_15490</name>
</gene>
<evidence type="ECO:0000256" key="1">
    <source>
        <dbReference type="ARBA" id="ARBA00007699"/>
    </source>
</evidence>
<dbReference type="PRINTS" id="PR00326">
    <property type="entry name" value="GTP1OBG"/>
</dbReference>
<dbReference type="InterPro" id="IPR036726">
    <property type="entry name" value="GTP1_OBG_dom_sf"/>
</dbReference>
<feature type="binding site" evidence="5">
    <location>
        <begin position="166"/>
        <end position="173"/>
    </location>
    <ligand>
        <name>GTP</name>
        <dbReference type="ChEBI" id="CHEBI:37565"/>
    </ligand>
</feature>
<dbReference type="InterPro" id="IPR031167">
    <property type="entry name" value="G_OBG"/>
</dbReference>
<accession>A0ABP7LRW4</accession>
<comment type="cofactor">
    <cofactor evidence="5">
        <name>Mg(2+)</name>
        <dbReference type="ChEBI" id="CHEBI:18420"/>
    </cofactor>
</comment>
<dbReference type="Pfam" id="PF01018">
    <property type="entry name" value="GTP1_OBG"/>
    <property type="match status" value="1"/>
</dbReference>
<dbReference type="PIRSF" id="PIRSF002401">
    <property type="entry name" value="GTP_bd_Obg/CgtA"/>
    <property type="match status" value="1"/>
</dbReference>
<evidence type="ECO:0000256" key="4">
    <source>
        <dbReference type="ARBA" id="ARBA00023134"/>
    </source>
</evidence>
<dbReference type="PANTHER" id="PTHR11702:SF31">
    <property type="entry name" value="MITOCHONDRIAL RIBOSOME-ASSOCIATED GTPASE 2"/>
    <property type="match status" value="1"/>
</dbReference>
<keyword evidence="5" id="KW-0479">Metal-binding</keyword>
<dbReference type="PANTHER" id="PTHR11702">
    <property type="entry name" value="DEVELOPMENTALLY REGULATED GTP-BINDING PROTEIN-RELATED"/>
    <property type="match status" value="1"/>
</dbReference>
<reference evidence="10" key="1">
    <citation type="journal article" date="2019" name="Int. J. Syst. Evol. Microbiol.">
        <title>The Global Catalogue of Microorganisms (GCM) 10K type strain sequencing project: providing services to taxonomists for standard genome sequencing and annotation.</title>
        <authorList>
            <consortium name="The Broad Institute Genomics Platform"/>
            <consortium name="The Broad Institute Genome Sequencing Center for Infectious Disease"/>
            <person name="Wu L."/>
            <person name="Ma J."/>
        </authorList>
    </citation>
    <scope>NUCLEOTIDE SEQUENCE [LARGE SCALE GENOMIC DNA]</scope>
    <source>
        <strain evidence="10">JCM 16914</strain>
    </source>
</reference>